<keyword evidence="10" id="KW-1185">Reference proteome</keyword>
<feature type="compositionally biased region" description="Low complexity" evidence="8">
    <location>
        <begin position="79"/>
        <end position="88"/>
    </location>
</feature>
<feature type="region of interest" description="Disordered" evidence="8">
    <location>
        <begin position="543"/>
        <end position="566"/>
    </location>
</feature>
<evidence type="ECO:0000256" key="4">
    <source>
        <dbReference type="ARBA" id="ARBA00022705"/>
    </source>
</evidence>
<evidence type="ECO:0000256" key="6">
    <source>
        <dbReference type="ARBA" id="ARBA00023306"/>
    </source>
</evidence>
<keyword evidence="6 7" id="KW-0131">Cell cycle</keyword>
<comment type="similarity">
    <text evidence="2 7">Belongs to the SLD2 family.</text>
</comment>
<feature type="compositionally biased region" description="Low complexity" evidence="8">
    <location>
        <begin position="153"/>
        <end position="169"/>
    </location>
</feature>
<feature type="compositionally biased region" description="Basic residues" evidence="8">
    <location>
        <begin position="390"/>
        <end position="403"/>
    </location>
</feature>
<dbReference type="AlphaFoldDB" id="A0A067U1Z7"/>
<dbReference type="InterPro" id="IPR040203">
    <property type="entry name" value="Sld2"/>
</dbReference>
<feature type="compositionally biased region" description="Basic and acidic residues" evidence="8">
    <location>
        <begin position="110"/>
        <end position="124"/>
    </location>
</feature>
<dbReference type="Proteomes" id="UP000027222">
    <property type="component" value="Unassembled WGS sequence"/>
</dbReference>
<evidence type="ECO:0000313" key="9">
    <source>
        <dbReference type="EMBL" id="KDR85388.1"/>
    </source>
</evidence>
<dbReference type="HOGENOM" id="CLU_035050_0_0_1"/>
<comment type="subcellular location">
    <subcellularLocation>
        <location evidence="1 7">Nucleus</location>
    </subcellularLocation>
</comment>
<dbReference type="GO" id="GO:0006270">
    <property type="term" value="P:DNA replication initiation"/>
    <property type="evidence" value="ECO:0007669"/>
    <property type="project" value="UniProtKB-UniRule"/>
</dbReference>
<dbReference type="Gene3D" id="1.10.10.1460">
    <property type="match status" value="1"/>
</dbReference>
<dbReference type="PANTHER" id="PTHR28124:SF1">
    <property type="entry name" value="DNA REPLICATION REGULATOR SLD2"/>
    <property type="match status" value="1"/>
</dbReference>
<name>A0A067U1Z7_GALM3</name>
<accession>A0A067U1Z7</accession>
<dbReference type="GO" id="GO:0000727">
    <property type="term" value="P:double-strand break repair via break-induced replication"/>
    <property type="evidence" value="ECO:0007669"/>
    <property type="project" value="TreeGrafter"/>
</dbReference>
<feature type="region of interest" description="Disordered" evidence="8">
    <location>
        <begin position="268"/>
        <end position="480"/>
    </location>
</feature>
<evidence type="ECO:0000256" key="7">
    <source>
        <dbReference type="RuleBase" id="RU367067"/>
    </source>
</evidence>
<gene>
    <name evidence="9" type="ORF">GALMADRAFT_132086</name>
</gene>
<protein>
    <recommendedName>
        <fullName evidence="3 7">DNA replication regulator SLD2</fullName>
    </recommendedName>
</protein>
<feature type="compositionally biased region" description="Basic and acidic residues" evidence="8">
    <location>
        <begin position="270"/>
        <end position="285"/>
    </location>
</feature>
<dbReference type="FunFam" id="1.10.10.1460:FF:000001">
    <property type="entry name" value="DNA replication regulator Sld2"/>
    <property type="match status" value="1"/>
</dbReference>
<evidence type="ECO:0000313" key="10">
    <source>
        <dbReference type="Proteomes" id="UP000027222"/>
    </source>
</evidence>
<dbReference type="GO" id="GO:0003697">
    <property type="term" value="F:single-stranded DNA binding"/>
    <property type="evidence" value="ECO:0007669"/>
    <property type="project" value="TreeGrafter"/>
</dbReference>
<feature type="compositionally biased region" description="Low complexity" evidence="8">
    <location>
        <begin position="332"/>
        <end position="345"/>
    </location>
</feature>
<reference evidence="10" key="1">
    <citation type="journal article" date="2014" name="Proc. Natl. Acad. Sci. U.S.A.">
        <title>Extensive sampling of basidiomycete genomes demonstrates inadequacy of the white-rot/brown-rot paradigm for wood decay fungi.</title>
        <authorList>
            <person name="Riley R."/>
            <person name="Salamov A.A."/>
            <person name="Brown D.W."/>
            <person name="Nagy L.G."/>
            <person name="Floudas D."/>
            <person name="Held B.W."/>
            <person name="Levasseur A."/>
            <person name="Lombard V."/>
            <person name="Morin E."/>
            <person name="Otillar R."/>
            <person name="Lindquist E.A."/>
            <person name="Sun H."/>
            <person name="LaButti K.M."/>
            <person name="Schmutz J."/>
            <person name="Jabbour D."/>
            <person name="Luo H."/>
            <person name="Baker S.E."/>
            <person name="Pisabarro A.G."/>
            <person name="Walton J.D."/>
            <person name="Blanchette R.A."/>
            <person name="Henrissat B."/>
            <person name="Martin F."/>
            <person name="Cullen D."/>
            <person name="Hibbett D.S."/>
            <person name="Grigoriev I.V."/>
        </authorList>
    </citation>
    <scope>NUCLEOTIDE SEQUENCE [LARGE SCALE GENOMIC DNA]</scope>
    <source>
        <strain evidence="10">CBS 339.88</strain>
    </source>
</reference>
<dbReference type="STRING" id="685588.A0A067U1Z7"/>
<feature type="compositionally biased region" description="Polar residues" evidence="8">
    <location>
        <begin position="300"/>
        <end position="320"/>
    </location>
</feature>
<evidence type="ECO:0000256" key="5">
    <source>
        <dbReference type="ARBA" id="ARBA00023242"/>
    </source>
</evidence>
<feature type="region of interest" description="Disordered" evidence="8">
    <location>
        <begin position="45"/>
        <end position="244"/>
    </location>
</feature>
<keyword evidence="4 7" id="KW-0235">DNA replication</keyword>
<dbReference type="PANTHER" id="PTHR28124">
    <property type="entry name" value="DNA REPLICATION REGULATOR SLD2"/>
    <property type="match status" value="1"/>
</dbReference>
<dbReference type="GO" id="GO:0003688">
    <property type="term" value="F:DNA replication origin binding"/>
    <property type="evidence" value="ECO:0007669"/>
    <property type="project" value="TreeGrafter"/>
</dbReference>
<comment type="function">
    <text evidence="7">Has a role in the initiation of DNA replication. Required at S-phase checkpoint.</text>
</comment>
<dbReference type="Pfam" id="PF11719">
    <property type="entry name" value="Drc1-Sld2"/>
    <property type="match status" value="1"/>
</dbReference>
<proteinExistence type="inferred from homology"/>
<feature type="compositionally biased region" description="Acidic residues" evidence="8">
    <location>
        <begin position="217"/>
        <end position="226"/>
    </location>
</feature>
<sequence>MAELATVRAEIKAWERSFRESNGRPPTVDDIKQNPAIADKYKQYKKLSKAEGPTKPTQAVEPAASPSTPPRRSRPKEPPSLLLSKSRPVQPAAPLASFNPFSPQKKQKGKEKERILVDRIHESRSNPFGKPNATPRVRKQSHSPDPFPAIQRSQSSSSASSSNFALNSLPAPASAVSRARKRLRGEPVSPSPNKDKRRRVASQTTLPFPRLNLDAPSSDDGDDDFMEANSSFVDNSPVKAPTTGKSYTQLFEESLIPLDLFGAKGNLETMKSDANEPRIKGRRVSDSTGRTKPPVRKPSASKQAISDLTSSNLEQPTQRATLKLPSRSTDKNLSNSNSEVSSNRSSAKRAFSDEDVDDEVDKQPLPRAKSPLIPPSPPPSGTNTSFNRPGKGKAKASTGRKKAKLDDGHVEDDSDDLELHGPQAKLRIVGRNDMRRQHAAAGPEEDAVTSDSDPILGYARFPGPRVSSQNHVQQAEGDVEINLPDELRRVLALQSADSKIQRSEEDRLVKGLLYGRRIAHYDPQKGGEIWDVGEDRHVNVDEGHNAYTEGEDDWEGEPVPWEVGEL</sequence>
<evidence type="ECO:0000256" key="8">
    <source>
        <dbReference type="SAM" id="MobiDB-lite"/>
    </source>
</evidence>
<dbReference type="GO" id="GO:1902977">
    <property type="term" value="P:mitotic DNA replication preinitiation complex assembly"/>
    <property type="evidence" value="ECO:0007669"/>
    <property type="project" value="TreeGrafter"/>
</dbReference>
<dbReference type="OrthoDB" id="8775810at2759"/>
<evidence type="ECO:0000256" key="1">
    <source>
        <dbReference type="ARBA" id="ARBA00004123"/>
    </source>
</evidence>
<dbReference type="CDD" id="cd22289">
    <property type="entry name" value="RecQL4_SLD2_NTD"/>
    <property type="match status" value="1"/>
</dbReference>
<evidence type="ECO:0000256" key="3">
    <source>
        <dbReference type="ARBA" id="ARBA00018363"/>
    </source>
</evidence>
<dbReference type="InterPro" id="IPR021110">
    <property type="entry name" value="DNA_rep_checkpnt_protein"/>
</dbReference>
<dbReference type="GO" id="GO:0031261">
    <property type="term" value="C:DNA replication preinitiation complex"/>
    <property type="evidence" value="ECO:0007669"/>
    <property type="project" value="TreeGrafter"/>
</dbReference>
<organism evidence="9 10">
    <name type="scientific">Galerina marginata (strain CBS 339.88)</name>
    <dbReference type="NCBI Taxonomy" id="685588"/>
    <lineage>
        <taxon>Eukaryota</taxon>
        <taxon>Fungi</taxon>
        <taxon>Dikarya</taxon>
        <taxon>Basidiomycota</taxon>
        <taxon>Agaricomycotina</taxon>
        <taxon>Agaricomycetes</taxon>
        <taxon>Agaricomycetidae</taxon>
        <taxon>Agaricales</taxon>
        <taxon>Agaricineae</taxon>
        <taxon>Strophariaceae</taxon>
        <taxon>Galerina</taxon>
    </lineage>
</organism>
<evidence type="ECO:0000256" key="2">
    <source>
        <dbReference type="ARBA" id="ARBA00007276"/>
    </source>
</evidence>
<dbReference type="EMBL" id="KL142367">
    <property type="protein sequence ID" value="KDR85388.1"/>
    <property type="molecule type" value="Genomic_DNA"/>
</dbReference>
<keyword evidence="5 7" id="KW-0539">Nucleus</keyword>